<evidence type="ECO:0000313" key="11">
    <source>
        <dbReference type="Proteomes" id="UP000030416"/>
    </source>
</evidence>
<dbReference type="RefSeq" id="WP_036181688.1">
    <property type="nucleotide sequence ID" value="NZ_AVDA01000001.1"/>
</dbReference>
<dbReference type="CDD" id="cd00143">
    <property type="entry name" value="PP2Cc"/>
    <property type="match status" value="1"/>
</dbReference>
<gene>
    <name evidence="10" type="ORF">CD29_00480</name>
</gene>
<evidence type="ECO:0000256" key="4">
    <source>
        <dbReference type="ARBA" id="ARBA00022801"/>
    </source>
</evidence>
<dbReference type="EMBL" id="JPVN01000001">
    <property type="protein sequence ID" value="KGR80403.1"/>
    <property type="molecule type" value="Genomic_DNA"/>
</dbReference>
<comment type="catalytic activity">
    <reaction evidence="7">
        <text>O-phospho-L-seryl-[protein] + H2O = L-seryl-[protein] + phosphate</text>
        <dbReference type="Rhea" id="RHEA:20629"/>
        <dbReference type="Rhea" id="RHEA-COMP:9863"/>
        <dbReference type="Rhea" id="RHEA-COMP:11604"/>
        <dbReference type="ChEBI" id="CHEBI:15377"/>
        <dbReference type="ChEBI" id="CHEBI:29999"/>
        <dbReference type="ChEBI" id="CHEBI:43474"/>
        <dbReference type="ChEBI" id="CHEBI:83421"/>
        <dbReference type="EC" id="3.1.3.16"/>
    </reaction>
</comment>
<feature type="domain" description="PPM-type phosphatase" evidence="9">
    <location>
        <begin position="2"/>
        <end position="244"/>
    </location>
</feature>
<name>A0A0A3IC60_9BACL</name>
<dbReference type="PANTHER" id="PTHR47992">
    <property type="entry name" value="PROTEIN PHOSPHATASE"/>
    <property type="match status" value="1"/>
</dbReference>
<evidence type="ECO:0000256" key="2">
    <source>
        <dbReference type="ARBA" id="ARBA00013081"/>
    </source>
</evidence>
<dbReference type="SMART" id="SM00331">
    <property type="entry name" value="PP2C_SIG"/>
    <property type="match status" value="1"/>
</dbReference>
<dbReference type="OrthoDB" id="9801841at2"/>
<reference evidence="10 11" key="1">
    <citation type="submission" date="2014-02" db="EMBL/GenBank/DDBJ databases">
        <title>Draft genome sequence of Lysinibacillus manganicus DSM 26584T.</title>
        <authorList>
            <person name="Zhang F."/>
            <person name="Wang G."/>
            <person name="Zhang L."/>
        </authorList>
    </citation>
    <scope>NUCLEOTIDE SEQUENCE [LARGE SCALE GENOMIC DNA]</scope>
    <source>
        <strain evidence="10 11">DSM 26584</strain>
    </source>
</reference>
<evidence type="ECO:0000256" key="7">
    <source>
        <dbReference type="ARBA" id="ARBA00047761"/>
    </source>
</evidence>
<organism evidence="10 11">
    <name type="scientific">Ureibacillus manganicus DSM 26584</name>
    <dbReference type="NCBI Taxonomy" id="1384049"/>
    <lineage>
        <taxon>Bacteria</taxon>
        <taxon>Bacillati</taxon>
        <taxon>Bacillota</taxon>
        <taxon>Bacilli</taxon>
        <taxon>Bacillales</taxon>
        <taxon>Caryophanaceae</taxon>
        <taxon>Ureibacillus</taxon>
    </lineage>
</organism>
<comment type="catalytic activity">
    <reaction evidence="8">
        <text>O-phospho-L-threonyl-[protein] + H2O = L-threonyl-[protein] + phosphate</text>
        <dbReference type="Rhea" id="RHEA:47004"/>
        <dbReference type="Rhea" id="RHEA-COMP:11060"/>
        <dbReference type="Rhea" id="RHEA-COMP:11605"/>
        <dbReference type="ChEBI" id="CHEBI:15377"/>
        <dbReference type="ChEBI" id="CHEBI:30013"/>
        <dbReference type="ChEBI" id="CHEBI:43474"/>
        <dbReference type="ChEBI" id="CHEBI:61977"/>
        <dbReference type="EC" id="3.1.3.16"/>
    </reaction>
</comment>
<dbReference type="NCBIfam" id="NF033484">
    <property type="entry name" value="Stp1_PP2C_phos"/>
    <property type="match status" value="1"/>
</dbReference>
<dbReference type="GO" id="GO:0004722">
    <property type="term" value="F:protein serine/threonine phosphatase activity"/>
    <property type="evidence" value="ECO:0007669"/>
    <property type="project" value="UniProtKB-EC"/>
</dbReference>
<dbReference type="eggNOG" id="COG0631">
    <property type="taxonomic scope" value="Bacteria"/>
</dbReference>
<dbReference type="PROSITE" id="PS51746">
    <property type="entry name" value="PPM_2"/>
    <property type="match status" value="1"/>
</dbReference>
<dbReference type="SUPFAM" id="SSF81606">
    <property type="entry name" value="PP2C-like"/>
    <property type="match status" value="1"/>
</dbReference>
<keyword evidence="6" id="KW-0464">Manganese</keyword>
<protein>
    <recommendedName>
        <fullName evidence="2">protein-serine/threonine phosphatase</fullName>
        <ecNumber evidence="2">3.1.3.16</ecNumber>
    </recommendedName>
</protein>
<evidence type="ECO:0000256" key="8">
    <source>
        <dbReference type="ARBA" id="ARBA00048336"/>
    </source>
</evidence>
<evidence type="ECO:0000313" key="10">
    <source>
        <dbReference type="EMBL" id="KGR80403.1"/>
    </source>
</evidence>
<accession>A0A0A3IC60</accession>
<dbReference type="Pfam" id="PF13672">
    <property type="entry name" value="PP2C_2"/>
    <property type="match status" value="1"/>
</dbReference>
<comment type="caution">
    <text evidence="10">The sequence shown here is derived from an EMBL/GenBank/DDBJ whole genome shotgun (WGS) entry which is preliminary data.</text>
</comment>
<evidence type="ECO:0000256" key="1">
    <source>
        <dbReference type="ARBA" id="ARBA00001936"/>
    </source>
</evidence>
<dbReference type="FunFam" id="3.60.40.10:FF:000002">
    <property type="entry name" value="Serine/threonine phosphatase stp"/>
    <property type="match status" value="1"/>
</dbReference>
<dbReference type="InterPro" id="IPR001932">
    <property type="entry name" value="PPM-type_phosphatase-like_dom"/>
</dbReference>
<evidence type="ECO:0000256" key="5">
    <source>
        <dbReference type="ARBA" id="ARBA00022912"/>
    </source>
</evidence>
<evidence type="ECO:0000256" key="6">
    <source>
        <dbReference type="ARBA" id="ARBA00023211"/>
    </source>
</evidence>
<dbReference type="Proteomes" id="UP000030416">
    <property type="component" value="Unassembled WGS sequence"/>
</dbReference>
<dbReference type="SMART" id="SM00332">
    <property type="entry name" value="PP2Cc"/>
    <property type="match status" value="1"/>
</dbReference>
<sequence>MKFTVESDIGLKRKVNEDRAAFVERPDHFKLAILADGMGGHNAGDIASEMAIKEMEYLFKNAISKNFETTHTKKRWMFEVIKKVNESIYKHSLKNEACSGMGTTLIAVLIDHEKCLISHIGDSRVYHFTPKQVELITRDHSYVNILVENGEISEEEAENHPHKNVVLKALGTEMKIDPDFYELSMEEQSYLLICSDGLSNKLSVDEMSAILTLNMTIEEKGKKLVQLANDSGGEDNISLVLLSTSKEEV</sequence>
<dbReference type="AlphaFoldDB" id="A0A0A3IC60"/>
<keyword evidence="3" id="KW-0479">Metal-binding</keyword>
<proteinExistence type="predicted"/>
<keyword evidence="11" id="KW-1185">Reference proteome</keyword>
<evidence type="ECO:0000259" key="9">
    <source>
        <dbReference type="PROSITE" id="PS51746"/>
    </source>
</evidence>
<dbReference type="GO" id="GO:0046872">
    <property type="term" value="F:metal ion binding"/>
    <property type="evidence" value="ECO:0007669"/>
    <property type="project" value="UniProtKB-KW"/>
</dbReference>
<comment type="cofactor">
    <cofactor evidence="1">
        <name>Mn(2+)</name>
        <dbReference type="ChEBI" id="CHEBI:29035"/>
    </cofactor>
</comment>
<dbReference type="STRING" id="1384049.CD29_00480"/>
<evidence type="ECO:0000256" key="3">
    <source>
        <dbReference type="ARBA" id="ARBA00022723"/>
    </source>
</evidence>
<dbReference type="InterPro" id="IPR015655">
    <property type="entry name" value="PP2C"/>
</dbReference>
<dbReference type="Gene3D" id="3.60.40.10">
    <property type="entry name" value="PPM-type phosphatase domain"/>
    <property type="match status" value="1"/>
</dbReference>
<dbReference type="InterPro" id="IPR036457">
    <property type="entry name" value="PPM-type-like_dom_sf"/>
</dbReference>
<dbReference type="EC" id="3.1.3.16" evidence="2"/>
<keyword evidence="5" id="KW-0904">Protein phosphatase</keyword>
<keyword evidence="4" id="KW-0378">Hydrolase</keyword>